<dbReference type="PROSITE" id="PS00063">
    <property type="entry name" value="ALDOKETO_REDUCTASE_3"/>
    <property type="match status" value="1"/>
</dbReference>
<dbReference type="STRING" id="1122149.FD44_GL001789"/>
<dbReference type="OrthoDB" id="9804790at2"/>
<dbReference type="PRINTS" id="PR00069">
    <property type="entry name" value="ALDKETRDTASE"/>
</dbReference>
<dbReference type="AlphaFoldDB" id="A0A4R5NS83"/>
<feature type="compositionally biased region" description="Polar residues" evidence="7">
    <location>
        <begin position="279"/>
        <end position="288"/>
    </location>
</feature>
<evidence type="ECO:0000313" key="10">
    <source>
        <dbReference type="Proteomes" id="UP000294854"/>
    </source>
</evidence>
<evidence type="ECO:0000256" key="2">
    <source>
        <dbReference type="ARBA" id="ARBA00022857"/>
    </source>
</evidence>
<evidence type="ECO:0000256" key="3">
    <source>
        <dbReference type="ARBA" id="ARBA00023002"/>
    </source>
</evidence>
<dbReference type="FunFam" id="3.20.20.100:FF:000015">
    <property type="entry name" value="Oxidoreductase, aldo/keto reductase family"/>
    <property type="match status" value="1"/>
</dbReference>
<feature type="site" description="Lowers pKa of active site Tyr" evidence="6">
    <location>
        <position position="78"/>
    </location>
</feature>
<dbReference type="PANTHER" id="PTHR43827:SF3">
    <property type="entry name" value="NADP-DEPENDENT OXIDOREDUCTASE DOMAIN-CONTAINING PROTEIN"/>
    <property type="match status" value="1"/>
</dbReference>
<evidence type="ECO:0000259" key="8">
    <source>
        <dbReference type="Pfam" id="PF00248"/>
    </source>
</evidence>
<sequence length="288" mass="32751">MHNDIPQVPLANGTTIPQLGLGVFQVTDPNEVKDAIKWALAAGYRHIDTATYYQNEEAVGEAIKESGISRHDLFVTSKLWNNVRGYEETKQAFQTSLDKLGLDYLNLYLIHWPADGYVESWKALEDLYKDGKIKAIGVSNFEQNHLENLMSQTEIKPMVDQIETHPFFQQKELHAYLEKNGIQHESWSPLGGGRNNALSHPLIKRLAENHDVTPAQIILRWHVQRDEVIIPKSVHQERIEQNRDIFAFGLDEDEMQSIADIDAGKRVGADPQDKEWLAKSTTYGGPKK</sequence>
<reference evidence="9 10" key="1">
    <citation type="journal article" date="2019" name="Appl. Microbiol. Biotechnol.">
        <title>Uncovering carbohydrate metabolism through a genotype-phenotype association study of 56 lactic acid bacteria genomes.</title>
        <authorList>
            <person name="Buron-Moles G."/>
            <person name="Chailyan A."/>
            <person name="Dolejs I."/>
            <person name="Forster J."/>
            <person name="Miks M.H."/>
        </authorList>
    </citation>
    <scope>NUCLEOTIDE SEQUENCE [LARGE SCALE GENOMIC DNA]</scope>
    <source>
        <strain evidence="9 10">ATCC 49373</strain>
    </source>
</reference>
<dbReference type="PIRSF" id="PIRSF000097">
    <property type="entry name" value="AKR"/>
    <property type="match status" value="1"/>
</dbReference>
<accession>A0A4R5NS83</accession>
<feature type="domain" description="NADP-dependent oxidoreductase" evidence="8">
    <location>
        <begin position="19"/>
        <end position="262"/>
    </location>
</feature>
<name>A0A4R5NS83_9LACO</name>
<dbReference type="PANTHER" id="PTHR43827">
    <property type="entry name" value="2,5-DIKETO-D-GLUCONIC ACID REDUCTASE"/>
    <property type="match status" value="1"/>
</dbReference>
<feature type="binding site" evidence="5">
    <location>
        <position position="111"/>
    </location>
    <ligand>
        <name>substrate</name>
    </ligand>
</feature>
<keyword evidence="10" id="KW-1185">Reference proteome</keyword>
<proteinExistence type="inferred from homology"/>
<feature type="region of interest" description="Disordered" evidence="7">
    <location>
        <begin position="261"/>
        <end position="288"/>
    </location>
</feature>
<dbReference type="SUPFAM" id="SSF51430">
    <property type="entry name" value="NAD(P)-linked oxidoreductase"/>
    <property type="match status" value="1"/>
</dbReference>
<gene>
    <name evidence="9" type="ORF">C5L31_002179</name>
</gene>
<dbReference type="RefSeq" id="WP_010620354.1">
    <property type="nucleotide sequence ID" value="NZ_PUFO01000016.1"/>
</dbReference>
<feature type="compositionally biased region" description="Basic and acidic residues" evidence="7">
    <location>
        <begin position="262"/>
        <end position="277"/>
    </location>
</feature>
<dbReference type="GO" id="GO:0016616">
    <property type="term" value="F:oxidoreductase activity, acting on the CH-OH group of donors, NAD or NADP as acceptor"/>
    <property type="evidence" value="ECO:0007669"/>
    <property type="project" value="UniProtKB-ARBA"/>
</dbReference>
<dbReference type="PROSITE" id="PS00798">
    <property type="entry name" value="ALDOKETO_REDUCTASE_1"/>
    <property type="match status" value="1"/>
</dbReference>
<protein>
    <recommendedName>
        <fullName evidence="8">NADP-dependent oxidoreductase domain-containing protein</fullName>
    </recommendedName>
</protein>
<dbReference type="Pfam" id="PF00248">
    <property type="entry name" value="Aldo_ket_red"/>
    <property type="match status" value="1"/>
</dbReference>
<feature type="active site" description="Proton donor" evidence="4">
    <location>
        <position position="53"/>
    </location>
</feature>
<dbReference type="Gene3D" id="3.20.20.100">
    <property type="entry name" value="NADP-dependent oxidoreductase domain"/>
    <property type="match status" value="1"/>
</dbReference>
<keyword evidence="2" id="KW-0521">NADP</keyword>
<evidence type="ECO:0000256" key="6">
    <source>
        <dbReference type="PIRSR" id="PIRSR000097-3"/>
    </source>
</evidence>
<dbReference type="PROSITE" id="PS00062">
    <property type="entry name" value="ALDOKETO_REDUCTASE_2"/>
    <property type="match status" value="1"/>
</dbReference>
<comment type="similarity">
    <text evidence="1">Belongs to the aldo/keto reductase family.</text>
</comment>
<comment type="caution">
    <text evidence="9">The sequence shown here is derived from an EMBL/GenBank/DDBJ whole genome shotgun (WGS) entry which is preliminary data.</text>
</comment>
<evidence type="ECO:0000256" key="4">
    <source>
        <dbReference type="PIRSR" id="PIRSR000097-1"/>
    </source>
</evidence>
<dbReference type="InterPro" id="IPR023210">
    <property type="entry name" value="NADP_OxRdtase_dom"/>
</dbReference>
<dbReference type="InterPro" id="IPR020471">
    <property type="entry name" value="AKR"/>
</dbReference>
<keyword evidence="3" id="KW-0560">Oxidoreductase</keyword>
<dbReference type="Proteomes" id="UP000294854">
    <property type="component" value="Unassembled WGS sequence"/>
</dbReference>
<dbReference type="InterPro" id="IPR036812">
    <property type="entry name" value="NAD(P)_OxRdtase_dom_sf"/>
</dbReference>
<organism evidence="9 10">
    <name type="scientific">Secundilactobacillus malefermentans</name>
    <dbReference type="NCBI Taxonomy" id="176292"/>
    <lineage>
        <taxon>Bacteria</taxon>
        <taxon>Bacillati</taxon>
        <taxon>Bacillota</taxon>
        <taxon>Bacilli</taxon>
        <taxon>Lactobacillales</taxon>
        <taxon>Lactobacillaceae</taxon>
        <taxon>Secundilactobacillus</taxon>
    </lineage>
</organism>
<evidence type="ECO:0000256" key="7">
    <source>
        <dbReference type="SAM" id="MobiDB-lite"/>
    </source>
</evidence>
<evidence type="ECO:0000256" key="5">
    <source>
        <dbReference type="PIRSR" id="PIRSR000097-2"/>
    </source>
</evidence>
<dbReference type="EMBL" id="PUFO01000016">
    <property type="protein sequence ID" value="TDG79960.1"/>
    <property type="molecule type" value="Genomic_DNA"/>
</dbReference>
<evidence type="ECO:0000256" key="1">
    <source>
        <dbReference type="ARBA" id="ARBA00007905"/>
    </source>
</evidence>
<evidence type="ECO:0000313" key="9">
    <source>
        <dbReference type="EMBL" id="TDG79960.1"/>
    </source>
</evidence>
<dbReference type="InterPro" id="IPR018170">
    <property type="entry name" value="Aldo/ket_reductase_CS"/>
</dbReference>